<accession>A0ABU1CDX7</accession>
<evidence type="ECO:0000313" key="1">
    <source>
        <dbReference type="EMBL" id="MDR0183393.1"/>
    </source>
</evidence>
<dbReference type="EMBL" id="JARUHG010000003">
    <property type="protein sequence ID" value="MDR0183393.1"/>
    <property type="molecule type" value="Genomic_DNA"/>
</dbReference>
<dbReference type="Proteomes" id="UP001233535">
    <property type="component" value="Unassembled WGS sequence"/>
</dbReference>
<comment type="caution">
    <text evidence="1">The sequence shown here is derived from an EMBL/GenBank/DDBJ whole genome shotgun (WGS) entry which is preliminary data.</text>
</comment>
<gene>
    <name evidence="1" type="ORF">P8609_10515</name>
</gene>
<dbReference type="RefSeq" id="WP_309262552.1">
    <property type="nucleotide sequence ID" value="NZ_JARUHG010000003.1"/>
</dbReference>
<protein>
    <recommendedName>
        <fullName evidence="3">Copper chaperone</fullName>
    </recommendedName>
</protein>
<keyword evidence="2" id="KW-1185">Reference proteome</keyword>
<name>A0ABU1CDX7_9GAMM</name>
<reference evidence="1 2" key="1">
    <citation type="submission" date="2023-04" db="EMBL/GenBank/DDBJ databases">
        <title>Lysobacter sp. strain UC isolated from soil sample.</title>
        <authorList>
            <person name="Choksket S."/>
            <person name="Harshvardhan F."/>
            <person name="Rana R."/>
            <person name="Patil P.B."/>
            <person name="Korpole S."/>
        </authorList>
    </citation>
    <scope>NUCLEOTIDE SEQUENCE [LARGE SCALE GENOMIC DNA]</scope>
    <source>
        <strain evidence="1 2">UC</strain>
    </source>
</reference>
<sequence length="77" mass="7797">MEFTVACDVRSADLARIGNSLREADPAAMVDAGGDGLRVAGAFDVDTLLQALRRAGCAVDVPDIARVPSVCCGGCSG</sequence>
<evidence type="ECO:0008006" key="3">
    <source>
        <dbReference type="Google" id="ProtNLM"/>
    </source>
</evidence>
<organism evidence="1 2">
    <name type="scientific">Lysobacter arvi</name>
    <dbReference type="NCBI Taxonomy" id="3038776"/>
    <lineage>
        <taxon>Bacteria</taxon>
        <taxon>Pseudomonadati</taxon>
        <taxon>Pseudomonadota</taxon>
        <taxon>Gammaproteobacteria</taxon>
        <taxon>Lysobacterales</taxon>
        <taxon>Lysobacteraceae</taxon>
        <taxon>Lysobacter</taxon>
    </lineage>
</organism>
<evidence type="ECO:0000313" key="2">
    <source>
        <dbReference type="Proteomes" id="UP001233535"/>
    </source>
</evidence>
<proteinExistence type="predicted"/>